<organism evidence="7 8">
    <name type="scientific">Carpinus fangiana</name>
    <dbReference type="NCBI Taxonomy" id="176857"/>
    <lineage>
        <taxon>Eukaryota</taxon>
        <taxon>Viridiplantae</taxon>
        <taxon>Streptophyta</taxon>
        <taxon>Embryophyta</taxon>
        <taxon>Tracheophyta</taxon>
        <taxon>Spermatophyta</taxon>
        <taxon>Magnoliopsida</taxon>
        <taxon>eudicotyledons</taxon>
        <taxon>Gunneridae</taxon>
        <taxon>Pentapetalae</taxon>
        <taxon>rosids</taxon>
        <taxon>fabids</taxon>
        <taxon>Fagales</taxon>
        <taxon>Betulaceae</taxon>
        <taxon>Carpinus</taxon>
    </lineage>
</organism>
<evidence type="ECO:0000313" key="7">
    <source>
        <dbReference type="EMBL" id="KAC8892520.1"/>
    </source>
</evidence>
<dbReference type="Proteomes" id="UP000327013">
    <property type="component" value="Unassembled WGS sequence"/>
</dbReference>
<keyword evidence="2" id="KW-0805">Transcription regulation</keyword>
<evidence type="ECO:0000256" key="5">
    <source>
        <dbReference type="ARBA" id="ARBA00023242"/>
    </source>
</evidence>
<feature type="domain" description="TF-B3" evidence="6">
    <location>
        <begin position="1"/>
        <end position="54"/>
    </location>
</feature>
<dbReference type="InterPro" id="IPR003340">
    <property type="entry name" value="B3_DNA-bd"/>
</dbReference>
<keyword evidence="4" id="KW-0804">Transcription</keyword>
<evidence type="ECO:0000256" key="1">
    <source>
        <dbReference type="ARBA" id="ARBA00004123"/>
    </source>
</evidence>
<keyword evidence="5" id="KW-0539">Nucleus</keyword>
<dbReference type="EMBL" id="VIBQ01001688">
    <property type="protein sequence ID" value="KAC8892520.1"/>
    <property type="molecule type" value="Genomic_DNA"/>
</dbReference>
<keyword evidence="8" id="KW-1185">Reference proteome</keyword>
<keyword evidence="3" id="KW-0238">DNA-binding</keyword>
<evidence type="ECO:0000259" key="6">
    <source>
        <dbReference type="PROSITE" id="PS50863"/>
    </source>
</evidence>
<proteinExistence type="predicted"/>
<protein>
    <recommendedName>
        <fullName evidence="6">TF-B3 domain-containing protein</fullName>
    </recommendedName>
</protein>
<evidence type="ECO:0000256" key="2">
    <source>
        <dbReference type="ARBA" id="ARBA00023015"/>
    </source>
</evidence>
<dbReference type="SUPFAM" id="SSF101936">
    <property type="entry name" value="DNA-binding pseudobarrel domain"/>
    <property type="match status" value="1"/>
</dbReference>
<dbReference type="InterPro" id="IPR015300">
    <property type="entry name" value="DNA-bd_pseudobarrel_sf"/>
</dbReference>
<evidence type="ECO:0000256" key="4">
    <source>
        <dbReference type="ARBA" id="ARBA00023163"/>
    </source>
</evidence>
<reference evidence="7 8" key="1">
    <citation type="submission" date="2019-06" db="EMBL/GenBank/DDBJ databases">
        <title>A chromosomal-level reference genome of Carpinus fangiana (Coryloideae, Betulaceae).</title>
        <authorList>
            <person name="Yang X."/>
            <person name="Wang Z."/>
            <person name="Zhang L."/>
            <person name="Hao G."/>
            <person name="Liu J."/>
            <person name="Yang Y."/>
        </authorList>
    </citation>
    <scope>NUCLEOTIDE SEQUENCE [LARGE SCALE GENOMIC DNA]</scope>
    <source>
        <strain evidence="7">Cfa_2016G</strain>
        <tissue evidence="7">Leaf</tissue>
    </source>
</reference>
<gene>
    <name evidence="7" type="ORF">FH972_027268</name>
</gene>
<accession>A0A5N6L6G8</accession>
<sequence length="75" mass="8765">MNLCIRGRANKVYLGKEWQQFAIQKDIREGDTVTFSELIWRHAGTMPRVLFKITHEAARREPIGQFDLNELPPPE</sequence>
<comment type="subcellular location">
    <subcellularLocation>
        <location evidence="1">Nucleus</location>
    </subcellularLocation>
</comment>
<name>A0A5N6L6G8_9ROSI</name>
<dbReference type="OrthoDB" id="1037838at2759"/>
<evidence type="ECO:0000256" key="3">
    <source>
        <dbReference type="ARBA" id="ARBA00023125"/>
    </source>
</evidence>
<dbReference type="AlphaFoldDB" id="A0A5N6L6G8"/>
<dbReference type="GO" id="GO:0003677">
    <property type="term" value="F:DNA binding"/>
    <property type="evidence" value="ECO:0007669"/>
    <property type="project" value="UniProtKB-KW"/>
</dbReference>
<dbReference type="GO" id="GO:0005634">
    <property type="term" value="C:nucleus"/>
    <property type="evidence" value="ECO:0007669"/>
    <property type="project" value="UniProtKB-SubCell"/>
</dbReference>
<evidence type="ECO:0000313" key="8">
    <source>
        <dbReference type="Proteomes" id="UP000327013"/>
    </source>
</evidence>
<dbReference type="PROSITE" id="PS50863">
    <property type="entry name" value="B3"/>
    <property type="match status" value="1"/>
</dbReference>
<comment type="caution">
    <text evidence="7">The sequence shown here is derived from an EMBL/GenBank/DDBJ whole genome shotgun (WGS) entry which is preliminary data.</text>
</comment>